<dbReference type="OrthoDB" id="659599at2759"/>
<proteinExistence type="predicted"/>
<feature type="region of interest" description="Disordered" evidence="1">
    <location>
        <begin position="109"/>
        <end position="132"/>
    </location>
</feature>
<dbReference type="PANTHER" id="PTHR33625:SF4">
    <property type="entry name" value="OS08G0179900 PROTEIN"/>
    <property type="match status" value="1"/>
</dbReference>
<name>A0A2Z7D7B4_9LAMI</name>
<sequence>MAGEVVKAAAKLTGTGVPVVPGGIRGKGLGHLPVSSSARMPFSARPAAAVATSGEEAADEPMPRVVFHGDPTLEEAKEATSELIIGLEEIYPWSRDYDGYENSVTSKHELDKSLSNSQVEQANASSSVQSSSEPAVPTTVYMAFRLLRESTVAQNVVASIASDPNVVKAVRENQQLQEFLHSERRRWISSHSVTGPERLDVSYAENIEDSSNYKESKPRISVEDLLKTIKDMVDMIQNLSGLFKEFFGHEGAAKSSANGDHGAHGASSEHVVEASLLGLAIMVIMLVLLKRG</sequence>
<gene>
    <name evidence="2" type="ORF">F511_31320</name>
</gene>
<evidence type="ECO:0000256" key="1">
    <source>
        <dbReference type="SAM" id="MobiDB-lite"/>
    </source>
</evidence>
<dbReference type="Proteomes" id="UP000250235">
    <property type="component" value="Unassembled WGS sequence"/>
</dbReference>
<protein>
    <submittedName>
        <fullName evidence="2">Uncharacterized protein</fullName>
    </submittedName>
</protein>
<reference evidence="2 3" key="1">
    <citation type="journal article" date="2015" name="Proc. Natl. Acad. Sci. U.S.A.">
        <title>The resurrection genome of Boea hygrometrica: A blueprint for survival of dehydration.</title>
        <authorList>
            <person name="Xiao L."/>
            <person name="Yang G."/>
            <person name="Zhang L."/>
            <person name="Yang X."/>
            <person name="Zhao S."/>
            <person name="Ji Z."/>
            <person name="Zhou Q."/>
            <person name="Hu M."/>
            <person name="Wang Y."/>
            <person name="Chen M."/>
            <person name="Xu Y."/>
            <person name="Jin H."/>
            <person name="Xiao X."/>
            <person name="Hu G."/>
            <person name="Bao F."/>
            <person name="Hu Y."/>
            <person name="Wan P."/>
            <person name="Li L."/>
            <person name="Deng X."/>
            <person name="Kuang T."/>
            <person name="Xiang C."/>
            <person name="Zhu J.K."/>
            <person name="Oliver M.J."/>
            <person name="He Y."/>
        </authorList>
    </citation>
    <scope>NUCLEOTIDE SEQUENCE [LARGE SCALE GENOMIC DNA]</scope>
    <source>
        <strain evidence="3">cv. XS01</strain>
    </source>
</reference>
<accession>A0A2Z7D7B4</accession>
<evidence type="ECO:0000313" key="3">
    <source>
        <dbReference type="Proteomes" id="UP000250235"/>
    </source>
</evidence>
<dbReference type="AlphaFoldDB" id="A0A2Z7D7B4"/>
<evidence type="ECO:0000313" key="2">
    <source>
        <dbReference type="EMBL" id="KZV54897.1"/>
    </source>
</evidence>
<feature type="compositionally biased region" description="Low complexity" evidence="1">
    <location>
        <begin position="115"/>
        <end position="132"/>
    </location>
</feature>
<keyword evidence="3" id="KW-1185">Reference proteome</keyword>
<dbReference type="PANTHER" id="PTHR33625">
    <property type="entry name" value="OS08G0179900 PROTEIN"/>
    <property type="match status" value="1"/>
</dbReference>
<organism evidence="2 3">
    <name type="scientific">Dorcoceras hygrometricum</name>
    <dbReference type="NCBI Taxonomy" id="472368"/>
    <lineage>
        <taxon>Eukaryota</taxon>
        <taxon>Viridiplantae</taxon>
        <taxon>Streptophyta</taxon>
        <taxon>Embryophyta</taxon>
        <taxon>Tracheophyta</taxon>
        <taxon>Spermatophyta</taxon>
        <taxon>Magnoliopsida</taxon>
        <taxon>eudicotyledons</taxon>
        <taxon>Gunneridae</taxon>
        <taxon>Pentapetalae</taxon>
        <taxon>asterids</taxon>
        <taxon>lamiids</taxon>
        <taxon>Lamiales</taxon>
        <taxon>Gesneriaceae</taxon>
        <taxon>Didymocarpoideae</taxon>
        <taxon>Trichosporeae</taxon>
        <taxon>Loxocarpinae</taxon>
        <taxon>Dorcoceras</taxon>
    </lineage>
</organism>
<dbReference type="EMBL" id="KQ989075">
    <property type="protein sequence ID" value="KZV54897.1"/>
    <property type="molecule type" value="Genomic_DNA"/>
</dbReference>